<dbReference type="InterPro" id="IPR048319">
    <property type="entry name" value="Vps52_CC"/>
</dbReference>
<dbReference type="GO" id="GO:0019905">
    <property type="term" value="F:syntaxin binding"/>
    <property type="evidence" value="ECO:0007669"/>
    <property type="project" value="TreeGrafter"/>
</dbReference>
<evidence type="ECO:0000256" key="5">
    <source>
        <dbReference type="ARBA" id="ARBA00023034"/>
    </source>
</evidence>
<keyword evidence="3" id="KW-0813">Transport</keyword>
<gene>
    <name evidence="9" type="ORF">BT63DRAFT_429546</name>
</gene>
<dbReference type="Pfam" id="PF04129">
    <property type="entry name" value="Vps52_CC"/>
    <property type="match status" value="1"/>
</dbReference>
<proteinExistence type="inferred from homology"/>
<dbReference type="GO" id="GO:0005829">
    <property type="term" value="C:cytosol"/>
    <property type="evidence" value="ECO:0007669"/>
    <property type="project" value="GOC"/>
</dbReference>
<reference evidence="9" key="1">
    <citation type="journal article" date="2020" name="Stud. Mycol.">
        <title>101 Dothideomycetes genomes: a test case for predicting lifestyles and emergence of pathogens.</title>
        <authorList>
            <person name="Haridas S."/>
            <person name="Albert R."/>
            <person name="Binder M."/>
            <person name="Bloem J."/>
            <person name="Labutti K."/>
            <person name="Salamov A."/>
            <person name="Andreopoulos B."/>
            <person name="Baker S."/>
            <person name="Barry K."/>
            <person name="Bills G."/>
            <person name="Bluhm B."/>
            <person name="Cannon C."/>
            <person name="Castanera R."/>
            <person name="Culley D."/>
            <person name="Daum C."/>
            <person name="Ezra D."/>
            <person name="Gonzalez J."/>
            <person name="Henrissat B."/>
            <person name="Kuo A."/>
            <person name="Liang C."/>
            <person name="Lipzen A."/>
            <person name="Lutzoni F."/>
            <person name="Magnuson J."/>
            <person name="Mondo S."/>
            <person name="Nolan M."/>
            <person name="Ohm R."/>
            <person name="Pangilinan J."/>
            <person name="Park H.-J."/>
            <person name="Ramirez L."/>
            <person name="Alfaro M."/>
            <person name="Sun H."/>
            <person name="Tritt A."/>
            <person name="Yoshinaga Y."/>
            <person name="Zwiers L.-H."/>
            <person name="Turgeon B."/>
            <person name="Goodwin S."/>
            <person name="Spatafora J."/>
            <person name="Crous P."/>
            <person name="Grigoriev I."/>
        </authorList>
    </citation>
    <scope>NUCLEOTIDE SEQUENCE</scope>
    <source>
        <strain evidence="9">CBS 115976</strain>
    </source>
</reference>
<keyword evidence="10" id="KW-1185">Reference proteome</keyword>
<evidence type="ECO:0000259" key="8">
    <source>
        <dbReference type="Pfam" id="PF20655"/>
    </source>
</evidence>
<dbReference type="OrthoDB" id="19482at2759"/>
<dbReference type="EMBL" id="MU004243">
    <property type="protein sequence ID" value="KAF2664010.1"/>
    <property type="molecule type" value="Genomic_DNA"/>
</dbReference>
<dbReference type="Pfam" id="PF20655">
    <property type="entry name" value="Vps52_C"/>
    <property type="match status" value="1"/>
</dbReference>
<evidence type="ECO:0000259" key="7">
    <source>
        <dbReference type="Pfam" id="PF04129"/>
    </source>
</evidence>
<accession>A0A6A6TW93</accession>
<dbReference type="Proteomes" id="UP000799302">
    <property type="component" value="Unassembled WGS sequence"/>
</dbReference>
<dbReference type="PANTHER" id="PTHR14190">
    <property type="entry name" value="SUPPRESSOR OF ACTIN MUTATIONS 2/VACUOLAR PROTEIN SORTING 52"/>
    <property type="match status" value="1"/>
</dbReference>
<evidence type="ECO:0000256" key="6">
    <source>
        <dbReference type="SAM" id="MobiDB-lite"/>
    </source>
</evidence>
<dbReference type="InterPro" id="IPR048361">
    <property type="entry name" value="Vps52_C"/>
</dbReference>
<dbReference type="GO" id="GO:0006896">
    <property type="term" value="P:Golgi to vacuole transport"/>
    <property type="evidence" value="ECO:0007669"/>
    <property type="project" value="TreeGrafter"/>
</dbReference>
<keyword evidence="5" id="KW-0333">Golgi apparatus</keyword>
<dbReference type="AlphaFoldDB" id="A0A6A6TW93"/>
<dbReference type="GO" id="GO:0032456">
    <property type="term" value="P:endocytic recycling"/>
    <property type="evidence" value="ECO:0007669"/>
    <property type="project" value="TreeGrafter"/>
</dbReference>
<feature type="domain" description="Vps52 coiled-coil" evidence="7">
    <location>
        <begin position="158"/>
        <end position="326"/>
    </location>
</feature>
<name>A0A6A6TW93_9PEZI</name>
<organism evidence="9 10">
    <name type="scientific">Microthyrium microscopicum</name>
    <dbReference type="NCBI Taxonomy" id="703497"/>
    <lineage>
        <taxon>Eukaryota</taxon>
        <taxon>Fungi</taxon>
        <taxon>Dikarya</taxon>
        <taxon>Ascomycota</taxon>
        <taxon>Pezizomycotina</taxon>
        <taxon>Dothideomycetes</taxon>
        <taxon>Dothideomycetes incertae sedis</taxon>
        <taxon>Microthyriales</taxon>
        <taxon>Microthyriaceae</taxon>
        <taxon>Microthyrium</taxon>
    </lineage>
</organism>
<dbReference type="PANTHER" id="PTHR14190:SF7">
    <property type="entry name" value="VACUOLAR PROTEIN SORTING-ASSOCIATED PROTEIN 52 HOMOLOG"/>
    <property type="match status" value="1"/>
</dbReference>
<dbReference type="GO" id="GO:0042147">
    <property type="term" value="P:retrograde transport, endosome to Golgi"/>
    <property type="evidence" value="ECO:0007669"/>
    <property type="project" value="TreeGrafter"/>
</dbReference>
<evidence type="ECO:0000256" key="3">
    <source>
        <dbReference type="ARBA" id="ARBA00022448"/>
    </source>
</evidence>
<evidence type="ECO:0000256" key="2">
    <source>
        <dbReference type="ARBA" id="ARBA00008180"/>
    </source>
</evidence>
<dbReference type="GO" id="GO:0015031">
    <property type="term" value="P:protein transport"/>
    <property type="evidence" value="ECO:0007669"/>
    <property type="project" value="UniProtKB-KW"/>
</dbReference>
<evidence type="ECO:0000256" key="4">
    <source>
        <dbReference type="ARBA" id="ARBA00022927"/>
    </source>
</evidence>
<dbReference type="GO" id="GO:0000938">
    <property type="term" value="C:GARP complex"/>
    <property type="evidence" value="ECO:0007669"/>
    <property type="project" value="TreeGrafter"/>
</dbReference>
<comment type="similarity">
    <text evidence="2">Belongs to the VPS52 family.</text>
</comment>
<keyword evidence="4" id="KW-0653">Protein transport</keyword>
<feature type="compositionally biased region" description="Low complexity" evidence="6">
    <location>
        <begin position="41"/>
        <end position="57"/>
    </location>
</feature>
<feature type="domain" description="Vps52 C-terminal" evidence="8">
    <location>
        <begin position="343"/>
        <end position="638"/>
    </location>
</feature>
<protein>
    <submittedName>
        <fullName evidence="9">Vps52-domain-containing protein</fullName>
    </submittedName>
</protein>
<evidence type="ECO:0000313" key="9">
    <source>
        <dbReference type="EMBL" id="KAF2664010.1"/>
    </source>
</evidence>
<dbReference type="InterPro" id="IPR007258">
    <property type="entry name" value="Vps52"/>
</dbReference>
<evidence type="ECO:0000313" key="10">
    <source>
        <dbReference type="Proteomes" id="UP000799302"/>
    </source>
</evidence>
<feature type="region of interest" description="Disordered" evidence="6">
    <location>
        <begin position="1"/>
        <end position="60"/>
    </location>
</feature>
<evidence type="ECO:0000256" key="1">
    <source>
        <dbReference type="ARBA" id="ARBA00004601"/>
    </source>
</evidence>
<comment type="subcellular location">
    <subcellularLocation>
        <location evidence="1">Golgi apparatus</location>
        <location evidence="1">trans-Golgi network</location>
    </subcellularLocation>
</comment>
<sequence length="651" mass="72841">MWQERRPSTQSPSPRTASPLPRRPTLNTGSQSARPGALPRSSSLSLVSSPSTSTTNLGLTLRHANGSTLRHELRAEPSFNTPDPLQVLESILGGKLANGQASDARGRELGDDELQDLDDINWEGLSLEQFASERGPEMQNGTSNKPAFDPAEWDREKTRFEELHKSIKACDQVLKSVETYLVGFQADLGAVSTEIETLQSRSTSLNSKLERRRVVEKLLGPSVEELGLSPEVVRSIVDGPIDDSWIYALAELDKRCKAVKAKSKEQKQMKALEDLEPLLENLTNKAVSRIRDYIVAQIKALRSPNMNAQVIQQQGFLRFKDLYTFLASHQPQLGSEICQAYVNTMRWYYLSQFTRYEAALRQIKLHTIDKTDLIGSADDPTVRRAKGPPAAHDAFSIGRRMDVIKTTSSSAIASHVAEEDKSSHYLEVVFRSFNVAIVDNASFEYTFLSSFFSPAQNFHTIRRTFDSIFTPTFKLGQELTKSLVENSADAIGILLCVRLNQQFAFDFQKRKVPPGEGYINATSMLLWPRFQIIMDLHCESLRKLSATAQSTAPHPITQRFASFLQAILKLSSETGDDEPVSRSLGRLSTDYESLITKLSKSIGDTRKRERFLSNNYSLIVTILEEGSGKLADENRQHFLELRKAYGDSAVK</sequence>